<sequence length="300" mass="35340">MVATYLKRYIRNELDKKTEYQKTKVQSIKGSLTSYFRKQLLQYKERERWQFSPFYYKEQLRSLTPYHHAIDAIVLAHFKSRGYIQLLEDLTKINQSKLKLKKQKITEKQFVSLGQEITGYRKRGEEILPDFCEKLRKNEKLELSKNISLSKLVEKIGLEELNLEYGEKYNFLVVRDKKKKNNYTIWDTSKYAGFGWLLRPYEAFTFSYSEELENELMNLVGLPLIYTGTTNNNVSSIEIVGLVKKKESKETLQTIYPEHGDRIIKVKNIVNSLGTKEKSIKKISPSIKLLKIDILGKRKK</sequence>
<evidence type="ECO:0000313" key="2">
    <source>
        <dbReference type="EMBL" id="RIA89949.1"/>
    </source>
</evidence>
<dbReference type="GO" id="GO:0003676">
    <property type="term" value="F:nucleic acid binding"/>
    <property type="evidence" value="ECO:0007669"/>
    <property type="project" value="InterPro"/>
</dbReference>
<accession>A0A397SY52</accession>
<dbReference type="EMBL" id="QKYT01000198">
    <property type="protein sequence ID" value="RIA89949.1"/>
    <property type="molecule type" value="Genomic_DNA"/>
</dbReference>
<proteinExistence type="predicted"/>
<dbReference type="Pfam" id="PF18541">
    <property type="entry name" value="RuvC_III"/>
    <property type="match status" value="1"/>
</dbReference>
<feature type="domain" description="RuvC endonuclease subdomain 3" evidence="1">
    <location>
        <begin position="4"/>
        <end position="138"/>
    </location>
</feature>
<comment type="caution">
    <text evidence="2">The sequence shown here is derived from an EMBL/GenBank/DDBJ whole genome shotgun (WGS) entry which is preliminary data.</text>
</comment>
<dbReference type="InterPro" id="IPR036397">
    <property type="entry name" value="RNaseH_sf"/>
</dbReference>
<dbReference type="Gene3D" id="3.30.420.10">
    <property type="entry name" value="Ribonuclease H-like superfamily/Ribonuclease H"/>
    <property type="match status" value="1"/>
</dbReference>
<gene>
    <name evidence="2" type="ORF">C1645_824013</name>
</gene>
<keyword evidence="3" id="KW-1185">Reference proteome</keyword>
<organism evidence="2 3">
    <name type="scientific">Glomus cerebriforme</name>
    <dbReference type="NCBI Taxonomy" id="658196"/>
    <lineage>
        <taxon>Eukaryota</taxon>
        <taxon>Fungi</taxon>
        <taxon>Fungi incertae sedis</taxon>
        <taxon>Mucoromycota</taxon>
        <taxon>Glomeromycotina</taxon>
        <taxon>Glomeromycetes</taxon>
        <taxon>Glomerales</taxon>
        <taxon>Glomeraceae</taxon>
        <taxon>Glomus</taxon>
    </lineage>
</organism>
<evidence type="ECO:0000259" key="1">
    <source>
        <dbReference type="Pfam" id="PF18541"/>
    </source>
</evidence>
<protein>
    <recommendedName>
        <fullName evidence="1">RuvC endonuclease subdomain 3 domain-containing protein</fullName>
    </recommendedName>
</protein>
<dbReference type="AlphaFoldDB" id="A0A397SY52"/>
<name>A0A397SY52_9GLOM</name>
<reference evidence="2 3" key="1">
    <citation type="submission" date="2018-06" db="EMBL/GenBank/DDBJ databases">
        <title>Comparative genomics reveals the genomic features of Rhizophagus irregularis, R. cerebriforme, R. diaphanum and Gigaspora rosea, and their symbiotic lifestyle signature.</title>
        <authorList>
            <person name="Morin E."/>
            <person name="San Clemente H."/>
            <person name="Chen E.C.H."/>
            <person name="De La Providencia I."/>
            <person name="Hainaut M."/>
            <person name="Kuo A."/>
            <person name="Kohler A."/>
            <person name="Murat C."/>
            <person name="Tang N."/>
            <person name="Roy S."/>
            <person name="Loubradou J."/>
            <person name="Henrissat B."/>
            <person name="Grigoriev I.V."/>
            <person name="Corradi N."/>
            <person name="Roux C."/>
            <person name="Martin F.M."/>
        </authorList>
    </citation>
    <scope>NUCLEOTIDE SEQUENCE [LARGE SCALE GENOMIC DNA]</scope>
    <source>
        <strain evidence="2 3">DAOM 227022</strain>
    </source>
</reference>
<dbReference type="Proteomes" id="UP000265703">
    <property type="component" value="Unassembled WGS sequence"/>
</dbReference>
<evidence type="ECO:0000313" key="3">
    <source>
        <dbReference type="Proteomes" id="UP000265703"/>
    </source>
</evidence>
<dbReference type="InterPro" id="IPR041383">
    <property type="entry name" value="RuvC_III"/>
</dbReference>